<gene>
    <name evidence="3" type="ORF">J0S82_011602</name>
</gene>
<evidence type="ECO:0000313" key="4">
    <source>
        <dbReference type="Proteomes" id="UP000700334"/>
    </source>
</evidence>
<feature type="transmembrane region" description="Helical" evidence="1">
    <location>
        <begin position="119"/>
        <end position="137"/>
    </location>
</feature>
<dbReference type="GO" id="GO:0005737">
    <property type="term" value="C:cytoplasm"/>
    <property type="evidence" value="ECO:0007669"/>
    <property type="project" value="TreeGrafter"/>
</dbReference>
<dbReference type="GO" id="GO:0005634">
    <property type="term" value="C:nucleus"/>
    <property type="evidence" value="ECO:0007669"/>
    <property type="project" value="TreeGrafter"/>
</dbReference>
<dbReference type="InterPro" id="IPR001662">
    <property type="entry name" value="EF1B_G_C"/>
</dbReference>
<dbReference type="PANTHER" id="PTHR43986:SF1">
    <property type="entry name" value="ELONGATION FACTOR 1-GAMMA"/>
    <property type="match status" value="1"/>
</dbReference>
<protein>
    <submittedName>
        <fullName evidence="3">Elongation factor 1-gamma</fullName>
    </submittedName>
</protein>
<dbReference type="InterPro" id="IPR036433">
    <property type="entry name" value="EF1B_G_C_sf"/>
</dbReference>
<dbReference type="EMBL" id="JAGFMF010011668">
    <property type="protein sequence ID" value="KAG8516742.1"/>
    <property type="molecule type" value="Genomic_DNA"/>
</dbReference>
<reference evidence="3" key="1">
    <citation type="journal article" date="2021" name="Evol. Appl.">
        <title>The genome of the Pyrenean desman and the effects of bottlenecks and inbreeding on the genomic landscape of an endangered species.</title>
        <authorList>
            <person name="Escoda L."/>
            <person name="Castresana J."/>
        </authorList>
    </citation>
    <scope>NUCLEOTIDE SEQUENCE</scope>
    <source>
        <strain evidence="3">IBE-C5619</strain>
    </source>
</reference>
<keyword evidence="4" id="KW-1185">Reference proteome</keyword>
<evidence type="ECO:0000313" key="3">
    <source>
        <dbReference type="EMBL" id="KAG8516742.1"/>
    </source>
</evidence>
<proteinExistence type="predicted"/>
<keyword evidence="3" id="KW-0648">Protein biosynthesis</keyword>
<feature type="non-terminal residue" evidence="3">
    <location>
        <position position="1"/>
    </location>
</feature>
<evidence type="ECO:0000259" key="2">
    <source>
        <dbReference type="SMART" id="SM01183"/>
    </source>
</evidence>
<accession>A0A8J6DP58</accession>
<dbReference type="GO" id="GO:0003746">
    <property type="term" value="F:translation elongation factor activity"/>
    <property type="evidence" value="ECO:0007669"/>
    <property type="project" value="UniProtKB-KW"/>
</dbReference>
<dbReference type="Proteomes" id="UP000700334">
    <property type="component" value="Unassembled WGS sequence"/>
</dbReference>
<sequence length="243" mass="27505">RTLKTLIAVLHRGAQVHVLSIPPISILAKPISPLKFPIYLLLVRFAGSEIVPPVNTWVFPTLNITYHKQAIENAEEKENANSGAAGCSVEDKTFPVGKHVTVNLGTSTPVRTCSLWCCYTFGSFLITMLIPVVLHYFPEELTQIFMSCITGTFQQLDMLRKNGFFQCYYMFFETNSSSSISRVWGHQGQELVFLLSPDWGWITSQVHDRNWILAERRPRCGSRLHSWEGSCSVGRTFNQGKIF</sequence>
<name>A0A8J6DP58_GALPY</name>
<keyword evidence="1" id="KW-1133">Transmembrane helix</keyword>
<dbReference type="Gene3D" id="1.20.1050.10">
    <property type="match status" value="1"/>
</dbReference>
<dbReference type="OrthoDB" id="249703at2759"/>
<evidence type="ECO:0000256" key="1">
    <source>
        <dbReference type="SAM" id="Phobius"/>
    </source>
</evidence>
<keyword evidence="1" id="KW-0812">Transmembrane</keyword>
<dbReference type="AlphaFoldDB" id="A0A8J6DP58"/>
<dbReference type="PANTHER" id="PTHR43986">
    <property type="entry name" value="ELONGATION FACTOR 1-GAMMA"/>
    <property type="match status" value="1"/>
</dbReference>
<dbReference type="SMART" id="SM01183">
    <property type="entry name" value="EF1G"/>
    <property type="match status" value="1"/>
</dbReference>
<keyword evidence="1" id="KW-0472">Membrane</keyword>
<organism evidence="3 4">
    <name type="scientific">Galemys pyrenaicus</name>
    <name type="common">Iberian desman</name>
    <name type="synonym">Pyrenean desman</name>
    <dbReference type="NCBI Taxonomy" id="202257"/>
    <lineage>
        <taxon>Eukaryota</taxon>
        <taxon>Metazoa</taxon>
        <taxon>Chordata</taxon>
        <taxon>Craniata</taxon>
        <taxon>Vertebrata</taxon>
        <taxon>Euteleostomi</taxon>
        <taxon>Mammalia</taxon>
        <taxon>Eutheria</taxon>
        <taxon>Laurasiatheria</taxon>
        <taxon>Eulipotyphla</taxon>
        <taxon>Talpidae</taxon>
        <taxon>Galemys</taxon>
    </lineage>
</organism>
<dbReference type="SUPFAM" id="SSF89942">
    <property type="entry name" value="eEF1-gamma domain"/>
    <property type="match status" value="1"/>
</dbReference>
<dbReference type="InterPro" id="IPR050802">
    <property type="entry name" value="EF-GSTs"/>
</dbReference>
<keyword evidence="3" id="KW-0251">Elongation factor</keyword>
<comment type="caution">
    <text evidence="3">The sequence shown here is derived from an EMBL/GenBank/DDBJ whole genome shotgun (WGS) entry which is preliminary data.</text>
</comment>
<feature type="domain" description="EF-1-gamma C-terminal" evidence="2">
    <location>
        <begin position="96"/>
        <end position="190"/>
    </location>
</feature>
<feature type="non-terminal residue" evidence="3">
    <location>
        <position position="243"/>
    </location>
</feature>
<dbReference type="Gene3D" id="3.30.70.1010">
    <property type="entry name" value="Translation elongation factor EF1B, gamma chain, conserved domain"/>
    <property type="match status" value="1"/>
</dbReference>